<evidence type="ECO:0000256" key="1">
    <source>
        <dbReference type="SAM" id="Phobius"/>
    </source>
</evidence>
<dbReference type="EMBL" id="MLJW01006953">
    <property type="protein sequence ID" value="OIQ65930.1"/>
    <property type="molecule type" value="Genomic_DNA"/>
</dbReference>
<dbReference type="InterPro" id="IPR018649">
    <property type="entry name" value="SHOCT"/>
</dbReference>
<gene>
    <name evidence="3" type="ORF">GALL_525060</name>
</gene>
<evidence type="ECO:0000259" key="2">
    <source>
        <dbReference type="Pfam" id="PF09851"/>
    </source>
</evidence>
<name>A0A1J5P490_9ZZZZ</name>
<dbReference type="Pfam" id="PF09851">
    <property type="entry name" value="SHOCT"/>
    <property type="match status" value="1"/>
</dbReference>
<accession>A0A1J5P490</accession>
<feature type="transmembrane region" description="Helical" evidence="1">
    <location>
        <begin position="49"/>
        <end position="72"/>
    </location>
</feature>
<comment type="caution">
    <text evidence="3">The sequence shown here is derived from an EMBL/GenBank/DDBJ whole genome shotgun (WGS) entry which is preliminary data.</text>
</comment>
<keyword evidence="1" id="KW-1133">Transmembrane helix</keyword>
<organism evidence="3">
    <name type="scientific">mine drainage metagenome</name>
    <dbReference type="NCBI Taxonomy" id="410659"/>
    <lineage>
        <taxon>unclassified sequences</taxon>
        <taxon>metagenomes</taxon>
        <taxon>ecological metagenomes</taxon>
    </lineage>
</organism>
<proteinExistence type="predicted"/>
<feature type="domain" description="SHOCT" evidence="2">
    <location>
        <begin position="86"/>
        <end position="112"/>
    </location>
</feature>
<evidence type="ECO:0000313" key="3">
    <source>
        <dbReference type="EMBL" id="OIQ65930.1"/>
    </source>
</evidence>
<reference evidence="3" key="1">
    <citation type="submission" date="2016-10" db="EMBL/GenBank/DDBJ databases">
        <title>Sequence of Gallionella enrichment culture.</title>
        <authorList>
            <person name="Poehlein A."/>
            <person name="Muehling M."/>
            <person name="Daniel R."/>
        </authorList>
    </citation>
    <scope>NUCLEOTIDE SEQUENCE</scope>
</reference>
<keyword evidence="1" id="KW-0812">Transmembrane</keyword>
<dbReference type="AlphaFoldDB" id="A0A1J5P490"/>
<sequence>MPRALIEMVAAAGSALALMHSAAWAQVPSDADRYAYGPHMMWWGGGWYGMIFGPLFMILVLAVLIATVMLLVRWAGGQGQAPSHRTPLDILKERFARGEIDKAEFEERRRVIGE</sequence>
<protein>
    <recommendedName>
        <fullName evidence="2">SHOCT domain-containing protein</fullName>
    </recommendedName>
</protein>
<keyword evidence="1" id="KW-0472">Membrane</keyword>